<gene>
    <name evidence="2" type="ORF">C5E45_18315</name>
</gene>
<sequence>MTEMMAVAEQASRRFHRFVFYIGAAYDDLTAVFVIDGRDYPDSETASADRAAASDALSKAHIIAEVENETIVARSPRLSLPSWPEWRDRELPDGKPRPTLPVFSPQTPETSLPETVAAAESAGLKLRDELLTIAAEAVPSGHVTVSRESAVRRRGPARIGAVGETYGCDATVSIRHRAEDGGTTMAAVADSLSRSGWTVGGLEHYDSDLVLPAERGGDSVTAIYTARSGALKLVGKTRSFEVVAKQTRGSDGD</sequence>
<feature type="compositionally biased region" description="Basic and acidic residues" evidence="1">
    <location>
        <begin position="85"/>
        <end position="96"/>
    </location>
</feature>
<evidence type="ECO:0000313" key="2">
    <source>
        <dbReference type="EMBL" id="PPJ36768.1"/>
    </source>
</evidence>
<proteinExistence type="predicted"/>
<protein>
    <submittedName>
        <fullName evidence="2">Uncharacterized protein</fullName>
    </submittedName>
</protein>
<evidence type="ECO:0000256" key="1">
    <source>
        <dbReference type="SAM" id="MobiDB-lite"/>
    </source>
</evidence>
<comment type="caution">
    <text evidence="2">The sequence shown here is derived from an EMBL/GenBank/DDBJ whole genome shotgun (WGS) entry which is preliminary data.</text>
</comment>
<dbReference type="EMBL" id="PSZC01000012">
    <property type="protein sequence ID" value="PPJ36768.1"/>
    <property type="molecule type" value="Genomic_DNA"/>
</dbReference>
<name>A0A2S6ANH1_9NOCA</name>
<accession>A0A2S6ANH1</accession>
<organism evidence="2 3">
    <name type="scientific">Nocardia nova</name>
    <dbReference type="NCBI Taxonomy" id="37330"/>
    <lineage>
        <taxon>Bacteria</taxon>
        <taxon>Bacillati</taxon>
        <taxon>Actinomycetota</taxon>
        <taxon>Actinomycetes</taxon>
        <taxon>Mycobacteriales</taxon>
        <taxon>Nocardiaceae</taxon>
        <taxon>Nocardia</taxon>
    </lineage>
</organism>
<reference evidence="2 3" key="1">
    <citation type="submission" date="2018-02" db="EMBL/GenBank/DDBJ databases">
        <title>8 Nocardia nova and 1 Nocardia cyriacigeorgica strain used for evolution to TMP-SMX.</title>
        <authorList>
            <person name="Mehta H."/>
            <person name="Weng J."/>
            <person name="Shamoo Y."/>
        </authorList>
    </citation>
    <scope>NUCLEOTIDE SEQUENCE [LARGE SCALE GENOMIC DNA]</scope>
    <source>
        <strain evidence="2 3">MDA3139</strain>
    </source>
</reference>
<evidence type="ECO:0000313" key="3">
    <source>
        <dbReference type="Proteomes" id="UP000239874"/>
    </source>
</evidence>
<dbReference type="AlphaFoldDB" id="A0A2S6ANH1"/>
<feature type="region of interest" description="Disordered" evidence="1">
    <location>
        <begin position="85"/>
        <end position="112"/>
    </location>
</feature>
<dbReference type="Proteomes" id="UP000239874">
    <property type="component" value="Unassembled WGS sequence"/>
</dbReference>